<reference evidence="1 2" key="1">
    <citation type="journal article" date="2022" name="Plant J.">
        <title>Chromosome-level genome of Camellia lanceoleosa provides a valuable resource for understanding genome evolution and self-incompatibility.</title>
        <authorList>
            <person name="Gong W."/>
            <person name="Xiao S."/>
            <person name="Wang L."/>
            <person name="Liao Z."/>
            <person name="Chang Y."/>
            <person name="Mo W."/>
            <person name="Hu G."/>
            <person name="Li W."/>
            <person name="Zhao G."/>
            <person name="Zhu H."/>
            <person name="Hu X."/>
            <person name="Ji K."/>
            <person name="Xiang X."/>
            <person name="Song Q."/>
            <person name="Yuan D."/>
            <person name="Jin S."/>
            <person name="Zhang L."/>
        </authorList>
    </citation>
    <scope>NUCLEOTIDE SEQUENCE [LARGE SCALE GENOMIC DNA]</scope>
    <source>
        <strain evidence="1">SQ_2022a</strain>
    </source>
</reference>
<keyword evidence="2" id="KW-1185">Reference proteome</keyword>
<gene>
    <name evidence="1" type="ORF">LOK49_LG14G00395</name>
</gene>
<evidence type="ECO:0000313" key="2">
    <source>
        <dbReference type="Proteomes" id="UP001060215"/>
    </source>
</evidence>
<dbReference type="EMBL" id="CM045772">
    <property type="protein sequence ID" value="KAI7986327.1"/>
    <property type="molecule type" value="Genomic_DNA"/>
</dbReference>
<comment type="caution">
    <text evidence="1">The sequence shown here is derived from an EMBL/GenBank/DDBJ whole genome shotgun (WGS) entry which is preliminary data.</text>
</comment>
<accession>A0ACC0FDY8</accession>
<evidence type="ECO:0000313" key="1">
    <source>
        <dbReference type="EMBL" id="KAI7986327.1"/>
    </source>
</evidence>
<proteinExistence type="predicted"/>
<organism evidence="1 2">
    <name type="scientific">Camellia lanceoleosa</name>
    <dbReference type="NCBI Taxonomy" id="1840588"/>
    <lineage>
        <taxon>Eukaryota</taxon>
        <taxon>Viridiplantae</taxon>
        <taxon>Streptophyta</taxon>
        <taxon>Embryophyta</taxon>
        <taxon>Tracheophyta</taxon>
        <taxon>Spermatophyta</taxon>
        <taxon>Magnoliopsida</taxon>
        <taxon>eudicotyledons</taxon>
        <taxon>Gunneridae</taxon>
        <taxon>Pentapetalae</taxon>
        <taxon>asterids</taxon>
        <taxon>Ericales</taxon>
        <taxon>Theaceae</taxon>
        <taxon>Camellia</taxon>
    </lineage>
</organism>
<dbReference type="Proteomes" id="UP001060215">
    <property type="component" value="Chromosome 15"/>
</dbReference>
<sequence>MAYHTSHMGGRSILKEARIMKDVPMWKVGESVYNFGRWMPPATIELRPDVYVIPPWSNLWLVGSIVLTMLLHILILYVRPLSILFSVTPLSWAEWTVVFFSFISLAAFCLLLLLICGCISLI</sequence>
<protein>
    <submittedName>
        <fullName evidence="1">Calcium-transporting ATPase 3, endoplasmic reticulum-type</fullName>
    </submittedName>
</protein>
<name>A0ACC0FDY8_9ERIC</name>